<evidence type="ECO:0000313" key="1">
    <source>
        <dbReference type="EMBL" id="KXA92501.1"/>
    </source>
</evidence>
<gene>
    <name evidence="1" type="ORF">AKJ65_07470</name>
</gene>
<dbReference type="Proteomes" id="UP000070284">
    <property type="component" value="Unassembled WGS sequence"/>
</dbReference>
<organism evidence="1 2">
    <name type="scientific">candidate division MSBL1 archaeon SCGC-AAA259E19</name>
    <dbReference type="NCBI Taxonomy" id="1698264"/>
    <lineage>
        <taxon>Archaea</taxon>
        <taxon>Methanobacteriati</taxon>
        <taxon>Methanobacteriota</taxon>
        <taxon>candidate division MSBL1</taxon>
    </lineage>
</organism>
<comment type="caution">
    <text evidence="1">The sequence shown here is derived from an EMBL/GenBank/DDBJ whole genome shotgun (WGS) entry which is preliminary data.</text>
</comment>
<name>A0A133UE57_9EURY</name>
<dbReference type="EMBL" id="LHXO01000154">
    <property type="protein sequence ID" value="KXA92501.1"/>
    <property type="molecule type" value="Genomic_DNA"/>
</dbReference>
<proteinExistence type="predicted"/>
<evidence type="ECO:0008006" key="3">
    <source>
        <dbReference type="Google" id="ProtNLM"/>
    </source>
</evidence>
<evidence type="ECO:0000313" key="2">
    <source>
        <dbReference type="Proteomes" id="UP000070284"/>
    </source>
</evidence>
<sequence>MAYVEGWVRRAVAGDGVEECYFDTTNYCTYVEDDTKYLRIGRSKEGVVGRRLVGLALALNNQGVPVFGEAYPGNRNDVDPFSGLFTGVCERLEVAGSNLENVTLIFDRKSDGKDNFEMAWQSPLNIVAAVKRNRKTVREVLDSLEVEEFQKSYETSYGECYVYDWGESGYRRTLLARRPLLPRLDEGKGARENG</sequence>
<accession>A0A133UE57</accession>
<keyword evidence="2" id="KW-1185">Reference proteome</keyword>
<protein>
    <recommendedName>
        <fullName evidence="3">Transposase IS4-like domain-containing protein</fullName>
    </recommendedName>
</protein>
<reference evidence="1 2" key="1">
    <citation type="journal article" date="2016" name="Sci. Rep.">
        <title>Metabolic traits of an uncultured archaeal lineage -MSBL1- from brine pools of the Red Sea.</title>
        <authorList>
            <person name="Mwirichia R."/>
            <person name="Alam I."/>
            <person name="Rashid M."/>
            <person name="Vinu M."/>
            <person name="Ba-Alawi W."/>
            <person name="Anthony Kamau A."/>
            <person name="Kamanda Ngugi D."/>
            <person name="Goker M."/>
            <person name="Klenk H.P."/>
            <person name="Bajic V."/>
            <person name="Stingl U."/>
        </authorList>
    </citation>
    <scope>NUCLEOTIDE SEQUENCE [LARGE SCALE GENOMIC DNA]</scope>
    <source>
        <strain evidence="1">SCGC-AAA259E19</strain>
    </source>
</reference>
<dbReference type="AlphaFoldDB" id="A0A133UE57"/>